<name>A0AAN6RH65_9PLEO</name>
<dbReference type="AlphaFoldDB" id="A0AAN6RH65"/>
<dbReference type="Proteomes" id="UP001280581">
    <property type="component" value="Unassembled WGS sequence"/>
</dbReference>
<dbReference type="InterPro" id="IPR001841">
    <property type="entry name" value="Znf_RING"/>
</dbReference>
<comment type="caution">
    <text evidence="3">The sequence shown here is derived from an EMBL/GenBank/DDBJ whole genome shotgun (WGS) entry which is preliminary data.</text>
</comment>
<reference evidence="3 4" key="1">
    <citation type="submission" date="2021-02" db="EMBL/GenBank/DDBJ databases">
        <title>Genome assembly of Pseudopithomyces chartarum.</title>
        <authorList>
            <person name="Jauregui R."/>
            <person name="Singh J."/>
            <person name="Voisey C."/>
        </authorList>
    </citation>
    <scope>NUCLEOTIDE SEQUENCE [LARGE SCALE GENOMIC DNA]</scope>
    <source>
        <strain evidence="3 4">AGR01</strain>
    </source>
</reference>
<keyword evidence="4" id="KW-1185">Reference proteome</keyword>
<dbReference type="SMART" id="SM00184">
    <property type="entry name" value="RING"/>
    <property type="match status" value="1"/>
</dbReference>
<dbReference type="InterPro" id="IPR013083">
    <property type="entry name" value="Znf_RING/FYVE/PHD"/>
</dbReference>
<evidence type="ECO:0000313" key="3">
    <source>
        <dbReference type="EMBL" id="KAK3209241.1"/>
    </source>
</evidence>
<dbReference type="EMBL" id="WVTA01000006">
    <property type="protein sequence ID" value="KAK3209241.1"/>
    <property type="molecule type" value="Genomic_DNA"/>
</dbReference>
<keyword evidence="1" id="KW-0863">Zinc-finger</keyword>
<evidence type="ECO:0000313" key="4">
    <source>
        <dbReference type="Proteomes" id="UP001280581"/>
    </source>
</evidence>
<keyword evidence="1" id="KW-0479">Metal-binding</keyword>
<dbReference type="Gene3D" id="3.30.40.10">
    <property type="entry name" value="Zinc/RING finger domain, C3HC4 (zinc finger)"/>
    <property type="match status" value="1"/>
</dbReference>
<dbReference type="SUPFAM" id="SSF57850">
    <property type="entry name" value="RING/U-box"/>
    <property type="match status" value="1"/>
</dbReference>
<evidence type="ECO:0000256" key="1">
    <source>
        <dbReference type="PROSITE-ProRule" id="PRU00175"/>
    </source>
</evidence>
<proteinExistence type="predicted"/>
<dbReference type="PROSITE" id="PS50089">
    <property type="entry name" value="ZF_RING_2"/>
    <property type="match status" value="1"/>
</dbReference>
<evidence type="ECO:0000259" key="2">
    <source>
        <dbReference type="PROSITE" id="PS50089"/>
    </source>
</evidence>
<sequence length="616" mass="70848">MKSKYDKGARVRRQTLQLHRVRTGRITKPGTATPRIRPKKKPNGIPKDLLEIQLKTSSPFISLSPASIMCRNTLRCGCRKAHITGSAWGMLTATLEQVVKNCRAATYWGALTIERIPDPSHEGGVRVMVRNTDLYSEDYTEFPMPNYDGPEALLKGSFTKCSIVKCPACMLFAGVNKFVTETINRAEDLEIEALSLLNFFAKLRIELKTDPETNRKVADPHELLWNGATKHLYRRSAYQMMLLLVGELGNQNILYPDTNLTYAGKVKLLCRQWFGITLSIFDRKSVIRDPSDKIFLFDHIFTDEKRHWRRNGAESDSECVLCNENANQETKMVHLLCGHTLCVACCKHWRVHSPVDIRDYTYRYRCPICRKCMRCGAQDCAIHVVKTSGLPHPVLESVPLWPLPLEPLLQLGMGLDSVPTLNVPDVNNLPDLTNTPALPDVPTLRRLNPFRNMKASACVKLREDSLELRVRMGYNLIVCLELLHYNGGEMTEEFHEHCVEVWFLLHHIRDLFYRADLRCDWSSHVSDQPFFLGQLPDIALPRSFPDTPQVEAGALTNRLRNASYESNWDTFDWGLDLRDQPKTHYWFHTLPLHEDRFCNYLATLFDQLWYDPEMEL</sequence>
<dbReference type="GO" id="GO:0008270">
    <property type="term" value="F:zinc ion binding"/>
    <property type="evidence" value="ECO:0007669"/>
    <property type="project" value="UniProtKB-KW"/>
</dbReference>
<protein>
    <recommendedName>
        <fullName evidence="2">RING-type domain-containing protein</fullName>
    </recommendedName>
</protein>
<keyword evidence="1" id="KW-0862">Zinc</keyword>
<organism evidence="3 4">
    <name type="scientific">Pseudopithomyces chartarum</name>
    <dbReference type="NCBI Taxonomy" id="1892770"/>
    <lineage>
        <taxon>Eukaryota</taxon>
        <taxon>Fungi</taxon>
        <taxon>Dikarya</taxon>
        <taxon>Ascomycota</taxon>
        <taxon>Pezizomycotina</taxon>
        <taxon>Dothideomycetes</taxon>
        <taxon>Pleosporomycetidae</taxon>
        <taxon>Pleosporales</taxon>
        <taxon>Massarineae</taxon>
        <taxon>Didymosphaeriaceae</taxon>
        <taxon>Pseudopithomyces</taxon>
    </lineage>
</organism>
<gene>
    <name evidence="3" type="ORF">GRF29_69g1224340</name>
</gene>
<accession>A0AAN6RH65</accession>
<feature type="domain" description="RING-type" evidence="2">
    <location>
        <begin position="319"/>
        <end position="370"/>
    </location>
</feature>